<reference evidence="8 9" key="1">
    <citation type="journal article" date="2015" name="Appl. Environ. Microbiol.">
        <title>The Geoglobus acetivorans genome: Fe(III) reduction, acetate utilization, autotrophic growth, and degradation of aromatic compounds in a hyperthermophilic archaeon.</title>
        <authorList>
            <person name="Mardanov A.V."/>
            <person name="Slododkina G.B."/>
            <person name="Slobodkin A.I."/>
            <person name="Beletsky A.V."/>
            <person name="Gavrilov S.N."/>
            <person name="Kublanov I.V."/>
            <person name="Bonch-Osmolovskaya E.A."/>
            <person name="Skryabin K.G."/>
            <person name="Ravin N.V."/>
        </authorList>
    </citation>
    <scope>NUCLEOTIDE SEQUENCE [LARGE SCALE GENOMIC DNA]</scope>
    <source>
        <strain evidence="8 9">SBH6</strain>
    </source>
</reference>
<dbReference type="Pfam" id="PF04055">
    <property type="entry name" value="Radical_SAM"/>
    <property type="match status" value="1"/>
</dbReference>
<dbReference type="SUPFAM" id="SSF102114">
    <property type="entry name" value="Radical SAM enzymes"/>
    <property type="match status" value="1"/>
</dbReference>
<keyword evidence="2" id="KW-0004">4Fe-4S</keyword>
<dbReference type="GO" id="GO:0003824">
    <property type="term" value="F:catalytic activity"/>
    <property type="evidence" value="ECO:0007669"/>
    <property type="project" value="InterPro"/>
</dbReference>
<dbReference type="CDD" id="cd01335">
    <property type="entry name" value="Radical_SAM"/>
    <property type="match status" value="1"/>
</dbReference>
<proteinExistence type="predicted"/>
<dbReference type="PANTHER" id="PTHR11228">
    <property type="entry name" value="RADICAL SAM DOMAIN PROTEIN"/>
    <property type="match status" value="1"/>
</dbReference>
<evidence type="ECO:0000256" key="5">
    <source>
        <dbReference type="ARBA" id="ARBA00023004"/>
    </source>
</evidence>
<evidence type="ECO:0000256" key="3">
    <source>
        <dbReference type="ARBA" id="ARBA00022691"/>
    </source>
</evidence>
<dbReference type="STRING" id="565033.GACE_0004"/>
<accession>A0A0A7GDP6</accession>
<evidence type="ECO:0000256" key="6">
    <source>
        <dbReference type="ARBA" id="ARBA00023014"/>
    </source>
</evidence>
<dbReference type="InterPro" id="IPR006638">
    <property type="entry name" value="Elp3/MiaA/NifB-like_rSAM"/>
</dbReference>
<dbReference type="HOGENOM" id="CLU_009273_4_0_2"/>
<keyword evidence="3" id="KW-0949">S-adenosyl-L-methionine</keyword>
<evidence type="ECO:0000256" key="4">
    <source>
        <dbReference type="ARBA" id="ARBA00022723"/>
    </source>
</evidence>
<dbReference type="CDD" id="cd21123">
    <property type="entry name" value="SPASM_MftC-like"/>
    <property type="match status" value="1"/>
</dbReference>
<name>A0A0A7GDP6_GEOAI</name>
<gene>
    <name evidence="8" type="ORF">GACE_0004</name>
</gene>
<dbReference type="SFLD" id="SFLDS00029">
    <property type="entry name" value="Radical_SAM"/>
    <property type="match status" value="1"/>
</dbReference>
<dbReference type="NCBIfam" id="TIGR04053">
    <property type="entry name" value="TIGR04053 family radical SAM/SPASM domain-containing protein"/>
    <property type="match status" value="1"/>
</dbReference>
<dbReference type="InterPro" id="IPR017200">
    <property type="entry name" value="PqqE-like"/>
</dbReference>
<dbReference type="InterPro" id="IPR050377">
    <property type="entry name" value="Radical_SAM_PqqE_MftC-like"/>
</dbReference>
<sequence>MFYDIREKPFIIFWELTRACMLACRHCRARAIRKRNPDELTTDEAFGVIEQIKEFGRPYPLVVFTGGDPLMREDVFDIVEYATSSGIRAAIAFSGTKLATKERLGKLKDAGISRIAISLDGSNPEIHDHFRGVGGTFETSLEILEMARELEISRQINTTVTNFNMADLPNIAKIGIENEIALWDVFFVVPTGRAKAEYMPTSQEFEDILNWLYDLSKETPLNVKSSAATHLRRIEYMRDSGTYDLPHGELYHRLAESLRDMPEGSSKEIVSGAHGRSMARDGIRRMMGITDGRGMFFISHVGEVYPSGFLPLVAGNVRTRSLKDIYGNSDIFVSLKNPDNLRGKCGKCEFRHICGGSRARAYAMTGDYLAAEPRCVYRPKGTEVIM</sequence>
<dbReference type="KEGG" id="gac:GACE_0004"/>
<feature type="domain" description="Radical SAM core" evidence="7">
    <location>
        <begin position="6"/>
        <end position="242"/>
    </location>
</feature>
<evidence type="ECO:0000256" key="2">
    <source>
        <dbReference type="ARBA" id="ARBA00022485"/>
    </source>
</evidence>
<dbReference type="EMBL" id="CP009552">
    <property type="protein sequence ID" value="AIY89067.1"/>
    <property type="molecule type" value="Genomic_DNA"/>
</dbReference>
<dbReference type="GO" id="GO:0051539">
    <property type="term" value="F:4 iron, 4 sulfur cluster binding"/>
    <property type="evidence" value="ECO:0007669"/>
    <property type="project" value="UniProtKB-KW"/>
</dbReference>
<comment type="cofactor">
    <cofactor evidence="1">
        <name>[4Fe-4S] cluster</name>
        <dbReference type="ChEBI" id="CHEBI:49883"/>
    </cofactor>
</comment>
<keyword evidence="4" id="KW-0479">Metal-binding</keyword>
<keyword evidence="6" id="KW-0411">Iron-sulfur</keyword>
<dbReference type="InterPro" id="IPR013785">
    <property type="entry name" value="Aldolase_TIM"/>
</dbReference>
<dbReference type="InterPro" id="IPR007197">
    <property type="entry name" value="rSAM"/>
</dbReference>
<dbReference type="eggNOG" id="arCOG00940">
    <property type="taxonomic scope" value="Archaea"/>
</dbReference>
<dbReference type="SFLD" id="SFLDG01067">
    <property type="entry name" value="SPASM/twitch_domain_containing"/>
    <property type="match status" value="1"/>
</dbReference>
<dbReference type="AlphaFoldDB" id="A0A0A7GDP6"/>
<dbReference type="PROSITE" id="PS51918">
    <property type="entry name" value="RADICAL_SAM"/>
    <property type="match status" value="1"/>
</dbReference>
<dbReference type="PANTHER" id="PTHR11228:SF34">
    <property type="entry name" value="TUNGSTEN-CONTAINING ALDEHYDE FERREDOXIN OXIDOREDUCTASE COFACTOR MODIFYING PROTEIN"/>
    <property type="match status" value="1"/>
</dbReference>
<dbReference type="RefSeq" id="WP_048090131.1">
    <property type="nucleotide sequence ID" value="NZ_CP009552.1"/>
</dbReference>
<dbReference type="PIRSF" id="PIRSF037420">
    <property type="entry name" value="PQQ_syn_pqqE"/>
    <property type="match status" value="1"/>
</dbReference>
<dbReference type="SFLD" id="SFLDG01386">
    <property type="entry name" value="main_SPASM_domain-containing"/>
    <property type="match status" value="1"/>
</dbReference>
<evidence type="ECO:0000313" key="8">
    <source>
        <dbReference type="EMBL" id="AIY89067.1"/>
    </source>
</evidence>
<dbReference type="Proteomes" id="UP000030624">
    <property type="component" value="Chromosome"/>
</dbReference>
<dbReference type="InterPro" id="IPR058240">
    <property type="entry name" value="rSAM_sf"/>
</dbReference>
<evidence type="ECO:0000313" key="9">
    <source>
        <dbReference type="Proteomes" id="UP000030624"/>
    </source>
</evidence>
<protein>
    <submittedName>
        <fullName evidence="8">Radical SAM domain protein</fullName>
    </submittedName>
</protein>
<dbReference type="GeneID" id="24796610"/>
<keyword evidence="5" id="KW-0408">Iron</keyword>
<dbReference type="GO" id="GO:0046872">
    <property type="term" value="F:metal ion binding"/>
    <property type="evidence" value="ECO:0007669"/>
    <property type="project" value="UniProtKB-KW"/>
</dbReference>
<organism evidence="8 9">
    <name type="scientific">Geoglobus acetivorans</name>
    <dbReference type="NCBI Taxonomy" id="565033"/>
    <lineage>
        <taxon>Archaea</taxon>
        <taxon>Methanobacteriati</taxon>
        <taxon>Methanobacteriota</taxon>
        <taxon>Archaeoglobi</taxon>
        <taxon>Archaeoglobales</taxon>
        <taxon>Archaeoglobaceae</taxon>
        <taxon>Geoglobus</taxon>
    </lineage>
</organism>
<dbReference type="Gene3D" id="3.20.20.70">
    <property type="entry name" value="Aldolase class I"/>
    <property type="match status" value="1"/>
</dbReference>
<evidence type="ECO:0000259" key="7">
    <source>
        <dbReference type="PROSITE" id="PS51918"/>
    </source>
</evidence>
<dbReference type="SMART" id="SM00729">
    <property type="entry name" value="Elp3"/>
    <property type="match status" value="1"/>
</dbReference>
<evidence type="ECO:0000256" key="1">
    <source>
        <dbReference type="ARBA" id="ARBA00001966"/>
    </source>
</evidence>